<feature type="compositionally biased region" description="Pro residues" evidence="1">
    <location>
        <begin position="106"/>
        <end position="116"/>
    </location>
</feature>
<evidence type="ECO:0000256" key="1">
    <source>
        <dbReference type="SAM" id="MobiDB-lite"/>
    </source>
</evidence>
<dbReference type="Proteomes" id="UP000484988">
    <property type="component" value="Unassembled WGS sequence"/>
</dbReference>
<reference evidence="2 3" key="1">
    <citation type="submission" date="2020-02" db="EMBL/GenBank/DDBJ databases">
        <title>Whole Genome Shotgun Sequence of Streptomyces sp. strain CWH03.</title>
        <authorList>
            <person name="Dohra H."/>
            <person name="Kodani S."/>
            <person name="Yamamura H."/>
        </authorList>
    </citation>
    <scope>NUCLEOTIDE SEQUENCE [LARGE SCALE GENOMIC DNA]</scope>
    <source>
        <strain evidence="2 3">CWH03</strain>
    </source>
</reference>
<protein>
    <submittedName>
        <fullName evidence="2">Uncharacterized protein</fullName>
    </submittedName>
</protein>
<name>A0A6A0AV32_9ACTN</name>
<evidence type="ECO:0000313" key="3">
    <source>
        <dbReference type="Proteomes" id="UP000484988"/>
    </source>
</evidence>
<comment type="caution">
    <text evidence="2">The sequence shown here is derived from an EMBL/GenBank/DDBJ whole genome shotgun (WGS) entry which is preliminary data.</text>
</comment>
<dbReference type="EMBL" id="BLLG01000007">
    <property type="protein sequence ID" value="GFH36732.1"/>
    <property type="molecule type" value="Genomic_DNA"/>
</dbReference>
<keyword evidence="3" id="KW-1185">Reference proteome</keyword>
<organism evidence="2 3">
    <name type="scientific">Streptomyces pacificus</name>
    <dbReference type="NCBI Taxonomy" id="2705029"/>
    <lineage>
        <taxon>Bacteria</taxon>
        <taxon>Bacillati</taxon>
        <taxon>Actinomycetota</taxon>
        <taxon>Actinomycetes</taxon>
        <taxon>Kitasatosporales</taxon>
        <taxon>Streptomycetaceae</taxon>
        <taxon>Streptomyces</taxon>
    </lineage>
</organism>
<evidence type="ECO:0000313" key="2">
    <source>
        <dbReference type="EMBL" id="GFH36732.1"/>
    </source>
</evidence>
<feature type="compositionally biased region" description="Basic and acidic residues" evidence="1">
    <location>
        <begin position="60"/>
        <end position="70"/>
    </location>
</feature>
<accession>A0A6A0AV32</accession>
<sequence length="136" mass="14411">MITPDNVEAALRIRVRPEQQRHVGPVAVSLPPGQSTPRAVRFPSRAPRDSCASGTGVAAPRDRGLRGRQEAVPDSIPGWARAVASSRAVCAGYAILAAPFPVAFPPPRPSLFPCPDGPTTRPRPAFPAGSRPRAHR</sequence>
<feature type="region of interest" description="Disordered" evidence="1">
    <location>
        <begin position="22"/>
        <end position="70"/>
    </location>
</feature>
<feature type="region of interest" description="Disordered" evidence="1">
    <location>
        <begin position="106"/>
        <end position="136"/>
    </location>
</feature>
<dbReference type="AlphaFoldDB" id="A0A6A0AV32"/>
<gene>
    <name evidence="2" type="ORF">SCWH03_29640</name>
</gene>
<proteinExistence type="predicted"/>